<comment type="caution">
    <text evidence="1">The sequence shown here is derived from an EMBL/GenBank/DDBJ whole genome shotgun (WGS) entry which is preliminary data.</text>
</comment>
<reference evidence="1" key="1">
    <citation type="submission" date="2021-03" db="EMBL/GenBank/DDBJ databases">
        <title>Evolutionary innovations through gain and loss of genes in the ectomycorrhizal Boletales.</title>
        <authorList>
            <person name="Wu G."/>
            <person name="Miyauchi S."/>
            <person name="Morin E."/>
            <person name="Yang Z.-L."/>
            <person name="Xu J."/>
            <person name="Martin F.M."/>
        </authorList>
    </citation>
    <scope>NUCLEOTIDE SEQUENCE</scope>
    <source>
        <strain evidence="1">BR01</strain>
    </source>
</reference>
<accession>A0A8I3A9H9</accession>
<evidence type="ECO:0000313" key="1">
    <source>
        <dbReference type="EMBL" id="KAG6376846.1"/>
    </source>
</evidence>
<dbReference type="Proteomes" id="UP000683000">
    <property type="component" value="Unassembled WGS sequence"/>
</dbReference>
<dbReference type="AlphaFoldDB" id="A0A8I3A9H9"/>
<dbReference type="EMBL" id="JAGFBS010000010">
    <property type="protein sequence ID" value="KAG6376846.1"/>
    <property type="molecule type" value="Genomic_DNA"/>
</dbReference>
<proteinExistence type="predicted"/>
<sequence>MASSSTSSWELRLSISSACFPPMRFLSTPKLSFLLTFYRLTYALVPDTDVVIVSNNDLNPSDPNRAGALLLISPLTCPETASTCAQLQETLLPPPTRTRADFTSENLTAVLASDRHGIMLPHGLSVWIAGNLFTVGCLFRPD</sequence>
<keyword evidence="2" id="KW-1185">Reference proteome</keyword>
<gene>
    <name evidence="1" type="ORF">JVT61DRAFT_868</name>
</gene>
<name>A0A8I3A9H9_9AGAM</name>
<evidence type="ECO:0000313" key="2">
    <source>
        <dbReference type="Proteomes" id="UP000683000"/>
    </source>
</evidence>
<dbReference type="OrthoDB" id="2705220at2759"/>
<protein>
    <submittedName>
        <fullName evidence="1">Uncharacterized protein</fullName>
    </submittedName>
</protein>
<organism evidence="1 2">
    <name type="scientific">Boletus reticuloceps</name>
    <dbReference type="NCBI Taxonomy" id="495285"/>
    <lineage>
        <taxon>Eukaryota</taxon>
        <taxon>Fungi</taxon>
        <taxon>Dikarya</taxon>
        <taxon>Basidiomycota</taxon>
        <taxon>Agaricomycotina</taxon>
        <taxon>Agaricomycetes</taxon>
        <taxon>Agaricomycetidae</taxon>
        <taxon>Boletales</taxon>
        <taxon>Boletineae</taxon>
        <taxon>Boletaceae</taxon>
        <taxon>Boletoideae</taxon>
        <taxon>Boletus</taxon>
    </lineage>
</organism>